<reference evidence="1 2" key="1">
    <citation type="submission" date="2016-10" db="EMBL/GenBank/DDBJ databases">
        <authorList>
            <person name="Varghese N."/>
            <person name="Submissions S."/>
        </authorList>
    </citation>
    <scope>NUCLEOTIDE SEQUENCE [LARGE SCALE GENOMIC DNA]</scope>
    <source>
        <strain evidence="1 2">FF3</strain>
    </source>
</reference>
<dbReference type="RefSeq" id="WP_074837601.1">
    <property type="nucleotide sequence ID" value="NZ_FNYY01000013.1"/>
</dbReference>
<evidence type="ECO:0000313" key="2">
    <source>
        <dbReference type="Proteomes" id="UP000182932"/>
    </source>
</evidence>
<name>A0A975WCH8_9RHOB</name>
<comment type="caution">
    <text evidence="1">The sequence shown here is derived from an EMBL/GenBank/DDBJ whole genome shotgun (WGS) entry which is preliminary data.</text>
</comment>
<dbReference type="EMBL" id="FNYY01000013">
    <property type="protein sequence ID" value="SEJ90635.1"/>
    <property type="molecule type" value="Genomic_DNA"/>
</dbReference>
<organism evidence="1 2">
    <name type="scientific">Marinovum algicola</name>
    <dbReference type="NCBI Taxonomy" id="42444"/>
    <lineage>
        <taxon>Bacteria</taxon>
        <taxon>Pseudomonadati</taxon>
        <taxon>Pseudomonadota</taxon>
        <taxon>Alphaproteobacteria</taxon>
        <taxon>Rhodobacterales</taxon>
        <taxon>Roseobacteraceae</taxon>
        <taxon>Marinovum</taxon>
    </lineage>
</organism>
<proteinExistence type="predicted"/>
<protein>
    <recommendedName>
        <fullName evidence="3">CRISPR-associated protein Cas2</fullName>
    </recommendedName>
</protein>
<dbReference type="Proteomes" id="UP000182932">
    <property type="component" value="Unassembled WGS sequence"/>
</dbReference>
<dbReference type="GeneID" id="80819623"/>
<keyword evidence="2" id="KW-1185">Reference proteome</keyword>
<evidence type="ECO:0008006" key="3">
    <source>
        <dbReference type="Google" id="ProtNLM"/>
    </source>
</evidence>
<dbReference type="AlphaFoldDB" id="A0A975WCH8"/>
<evidence type="ECO:0000313" key="1">
    <source>
        <dbReference type="EMBL" id="SEJ90635.1"/>
    </source>
</evidence>
<accession>A0A975WCH8</accession>
<sequence>MALFSITYDLVAEKDYDRLTDRLKELDTVKVQLSHWLLSADNSTIEVKDHLAGYIDEDDKLMVIEFSKKPAFTKAFQGTNNWLSRFF</sequence>
<gene>
    <name evidence="1" type="ORF">SAMN04487940_11392</name>
</gene>